<dbReference type="EMBL" id="MKGR01000004">
    <property type="protein sequence ID" value="OKP08125.1"/>
    <property type="molecule type" value="Genomic_DNA"/>
</dbReference>
<reference evidence="1 2" key="1">
    <citation type="submission" date="2016-09" db="EMBL/GenBank/DDBJ databases">
        <title>Xenorhabdus thuongxuanensis sp. nov. and Xenorhabdus eapokensis sp. nov., isolated from Steinernema species.</title>
        <authorList>
            <person name="Kaempfer P."/>
            <person name="Tobias N.J."/>
            <person name="Phan Ke L."/>
            <person name="Bode H.B."/>
            <person name="Glaeser S.P."/>
        </authorList>
    </citation>
    <scope>NUCLEOTIDE SEQUENCE [LARGE SCALE GENOMIC DNA]</scope>
    <source>
        <strain evidence="1 2">30TX1</strain>
    </source>
</reference>
<proteinExistence type="predicted"/>
<organism evidence="1 2">
    <name type="scientific">Xenorhabdus thuongxuanensis</name>
    <dbReference type="NCBI Taxonomy" id="1873484"/>
    <lineage>
        <taxon>Bacteria</taxon>
        <taxon>Pseudomonadati</taxon>
        <taxon>Pseudomonadota</taxon>
        <taxon>Gammaproteobacteria</taxon>
        <taxon>Enterobacterales</taxon>
        <taxon>Morganellaceae</taxon>
        <taxon>Xenorhabdus</taxon>
    </lineage>
</organism>
<protein>
    <submittedName>
        <fullName evidence="1">Uncharacterized protein</fullName>
    </submittedName>
</protein>
<keyword evidence="2" id="KW-1185">Reference proteome</keyword>
<sequence length="31" mass="3689">MLKNKDKYDWVKLAYPSENQGGYPCFCQAKY</sequence>
<evidence type="ECO:0000313" key="1">
    <source>
        <dbReference type="EMBL" id="OKP08125.1"/>
    </source>
</evidence>
<name>A0A1Q5U6M9_9GAMM</name>
<gene>
    <name evidence="1" type="ORF">Xentx_00824</name>
</gene>
<evidence type="ECO:0000313" key="2">
    <source>
        <dbReference type="Proteomes" id="UP000186277"/>
    </source>
</evidence>
<dbReference type="AlphaFoldDB" id="A0A1Q5U6M9"/>
<accession>A0A1Q5U6M9</accession>
<comment type="caution">
    <text evidence="1">The sequence shown here is derived from an EMBL/GenBank/DDBJ whole genome shotgun (WGS) entry which is preliminary data.</text>
</comment>
<dbReference type="Proteomes" id="UP000186277">
    <property type="component" value="Unassembled WGS sequence"/>
</dbReference>